<evidence type="ECO:0000313" key="13">
    <source>
        <dbReference type="Proteomes" id="UP000762676"/>
    </source>
</evidence>
<evidence type="ECO:0000256" key="4">
    <source>
        <dbReference type="ARBA" id="ARBA00022679"/>
    </source>
</evidence>
<evidence type="ECO:0000256" key="7">
    <source>
        <dbReference type="ARBA" id="ARBA00022840"/>
    </source>
</evidence>
<keyword evidence="4 9" id="KW-0808">Transferase</keyword>
<evidence type="ECO:0000313" key="12">
    <source>
        <dbReference type="EMBL" id="GFS10075.1"/>
    </source>
</evidence>
<proteinExistence type="inferred from homology"/>
<evidence type="ECO:0000256" key="9">
    <source>
        <dbReference type="RuleBase" id="RU367084"/>
    </source>
</evidence>
<evidence type="ECO:0000256" key="3">
    <source>
        <dbReference type="ARBA" id="ARBA00022475"/>
    </source>
</evidence>
<evidence type="ECO:0000256" key="5">
    <source>
        <dbReference type="ARBA" id="ARBA00022741"/>
    </source>
</evidence>
<comment type="subcellular location">
    <subcellularLocation>
        <location evidence="1">Cell membrane</location>
    </subcellularLocation>
    <subcellularLocation>
        <location evidence="9">Membrane</location>
        <topology evidence="9">Peripheral membrane protein</topology>
    </subcellularLocation>
</comment>
<reference evidence="12 13" key="1">
    <citation type="journal article" date="2021" name="Elife">
        <title>Chloroplast acquisition without the gene transfer in kleptoplastic sea slugs, Plakobranchus ocellatus.</title>
        <authorList>
            <person name="Maeda T."/>
            <person name="Takahashi S."/>
            <person name="Yoshida T."/>
            <person name="Shimamura S."/>
            <person name="Takaki Y."/>
            <person name="Nagai Y."/>
            <person name="Toyoda A."/>
            <person name="Suzuki Y."/>
            <person name="Arimoto A."/>
            <person name="Ishii H."/>
            <person name="Satoh N."/>
            <person name="Nishiyama T."/>
            <person name="Hasebe M."/>
            <person name="Maruyama T."/>
            <person name="Minagawa J."/>
            <person name="Obokata J."/>
            <person name="Shigenobu S."/>
        </authorList>
    </citation>
    <scope>NUCLEOTIDE SEQUENCE [LARGE SCALE GENOMIC DNA]</scope>
</reference>
<comment type="catalytic activity">
    <reaction evidence="9">
        <text>a 1,2-diacyl-sn-glycero-3-phospho-(1D-myo-inositol) + ATP = a 1,2-diacyl-sn-glycero-3-phospho-(1D-myo-inositol 4-phosphate) + ADP + H(+)</text>
        <dbReference type="Rhea" id="RHEA:19877"/>
        <dbReference type="ChEBI" id="CHEBI:15378"/>
        <dbReference type="ChEBI" id="CHEBI:30616"/>
        <dbReference type="ChEBI" id="CHEBI:57880"/>
        <dbReference type="ChEBI" id="CHEBI:58178"/>
        <dbReference type="ChEBI" id="CHEBI:456216"/>
        <dbReference type="EC" id="2.7.1.67"/>
    </reaction>
</comment>
<keyword evidence="5 9" id="KW-0547">Nucleotide-binding</keyword>
<dbReference type="EMBL" id="BMAT01009626">
    <property type="protein sequence ID" value="GFS10075.1"/>
    <property type="molecule type" value="Genomic_DNA"/>
</dbReference>
<evidence type="ECO:0000256" key="2">
    <source>
        <dbReference type="ARBA" id="ARBA00008941"/>
    </source>
</evidence>
<evidence type="ECO:0000256" key="10">
    <source>
        <dbReference type="SAM" id="MobiDB-lite"/>
    </source>
</evidence>
<dbReference type="GO" id="GO:0046854">
    <property type="term" value="P:phosphatidylinositol phosphate biosynthetic process"/>
    <property type="evidence" value="ECO:0007669"/>
    <property type="project" value="UniProtKB-UniRule"/>
</dbReference>
<dbReference type="Proteomes" id="UP000762676">
    <property type="component" value="Unassembled WGS sequence"/>
</dbReference>
<dbReference type="PANTHER" id="PTHR12865:SF1">
    <property type="entry name" value="PHOSPHATIDYLINOSITOL 4-KINASE TYPE 2"/>
    <property type="match status" value="1"/>
</dbReference>
<protein>
    <recommendedName>
        <fullName evidence="9">Phosphatidylinositol 4-kinase type 2</fullName>
        <ecNumber evidence="9">2.7.1.67</ecNumber>
    </recommendedName>
</protein>
<sequence length="241" mass="26547">MMTEVRSTDSVTIIEKDSANGSEPSATQQKNSKNDAPKVGEYEAISGPIGYNSFPHDPDFAALVRDVEVALDSGVKPQLSPKGTSGCYFVKDKKEKIIAVFKPKDEEPYGKLNPKWTKWMHKLCCPCCFGRSCLVPNQGYLSEAGASLVDEKLGLGVVPKTKVVRLASETFNYSAIDRAKARTKRNIYNRVPIVGKHFNRIGLPPKLPHKEGRGVLNSVLIVMLMGRVTIRQPILAKTFIA</sequence>
<evidence type="ECO:0000259" key="11">
    <source>
        <dbReference type="PROSITE" id="PS50290"/>
    </source>
</evidence>
<feature type="region of interest" description="Disordered" evidence="10">
    <location>
        <begin position="1"/>
        <end position="39"/>
    </location>
</feature>
<dbReference type="GO" id="GO:0005765">
    <property type="term" value="C:lysosomal membrane"/>
    <property type="evidence" value="ECO:0007669"/>
    <property type="project" value="TreeGrafter"/>
</dbReference>
<organism evidence="12 13">
    <name type="scientific">Elysia marginata</name>
    <dbReference type="NCBI Taxonomy" id="1093978"/>
    <lineage>
        <taxon>Eukaryota</taxon>
        <taxon>Metazoa</taxon>
        <taxon>Spiralia</taxon>
        <taxon>Lophotrochozoa</taxon>
        <taxon>Mollusca</taxon>
        <taxon>Gastropoda</taxon>
        <taxon>Heterobranchia</taxon>
        <taxon>Euthyneura</taxon>
        <taxon>Panpulmonata</taxon>
        <taxon>Sacoglossa</taxon>
        <taxon>Placobranchoidea</taxon>
        <taxon>Plakobranchidae</taxon>
        <taxon>Elysia</taxon>
    </lineage>
</organism>
<dbReference type="AlphaFoldDB" id="A0AAV4IJU8"/>
<name>A0AAV4IJU8_9GAST</name>
<gene>
    <name evidence="12" type="ORF">ElyMa_004798400</name>
</gene>
<dbReference type="InterPro" id="IPR039756">
    <property type="entry name" value="Lsb6/PI4K2"/>
</dbReference>
<dbReference type="InterPro" id="IPR000403">
    <property type="entry name" value="PI3/4_kinase_cat_dom"/>
</dbReference>
<comment type="caution">
    <text evidence="12">The sequence shown here is derived from an EMBL/GenBank/DDBJ whole genome shotgun (WGS) entry which is preliminary data.</text>
</comment>
<dbReference type="GO" id="GO:0005768">
    <property type="term" value="C:endosome"/>
    <property type="evidence" value="ECO:0007669"/>
    <property type="project" value="TreeGrafter"/>
</dbReference>
<keyword evidence="13" id="KW-1185">Reference proteome</keyword>
<dbReference type="GO" id="GO:0007030">
    <property type="term" value="P:Golgi organization"/>
    <property type="evidence" value="ECO:0007669"/>
    <property type="project" value="TreeGrafter"/>
</dbReference>
<accession>A0AAV4IJU8</accession>
<comment type="similarity">
    <text evidence="2 9">Belongs to the PI3/PI4-kinase family. Type II PI4K subfamily.</text>
</comment>
<dbReference type="GO" id="GO:0005886">
    <property type="term" value="C:plasma membrane"/>
    <property type="evidence" value="ECO:0007669"/>
    <property type="project" value="UniProtKB-SubCell"/>
</dbReference>
<dbReference type="GO" id="GO:0004430">
    <property type="term" value="F:1-phosphatidylinositol 4-kinase activity"/>
    <property type="evidence" value="ECO:0007669"/>
    <property type="project" value="UniProtKB-UniRule"/>
</dbReference>
<feature type="domain" description="PI3K/PI4K catalytic" evidence="11">
    <location>
        <begin position="74"/>
        <end position="241"/>
    </location>
</feature>
<evidence type="ECO:0000256" key="1">
    <source>
        <dbReference type="ARBA" id="ARBA00004236"/>
    </source>
</evidence>
<dbReference type="GO" id="GO:0007032">
    <property type="term" value="P:endosome organization"/>
    <property type="evidence" value="ECO:0007669"/>
    <property type="project" value="TreeGrafter"/>
</dbReference>
<evidence type="ECO:0000256" key="6">
    <source>
        <dbReference type="ARBA" id="ARBA00022777"/>
    </source>
</evidence>
<keyword evidence="7 9" id="KW-0067">ATP-binding</keyword>
<keyword evidence="6 9" id="KW-0418">Kinase</keyword>
<dbReference type="GO" id="GO:0005802">
    <property type="term" value="C:trans-Golgi network"/>
    <property type="evidence" value="ECO:0007669"/>
    <property type="project" value="TreeGrafter"/>
</dbReference>
<keyword evidence="3" id="KW-1003">Cell membrane</keyword>
<keyword evidence="8 9" id="KW-0472">Membrane</keyword>
<dbReference type="Pfam" id="PF00454">
    <property type="entry name" value="PI3_PI4_kinase"/>
    <property type="match status" value="1"/>
</dbReference>
<feature type="compositionally biased region" description="Polar residues" evidence="10">
    <location>
        <begin position="19"/>
        <end position="31"/>
    </location>
</feature>
<evidence type="ECO:0000256" key="8">
    <source>
        <dbReference type="ARBA" id="ARBA00023136"/>
    </source>
</evidence>
<dbReference type="PANTHER" id="PTHR12865">
    <property type="entry name" value="PHOSPHATIDYLINOSITOL 4-KINASE TYPE-II"/>
    <property type="match status" value="1"/>
</dbReference>
<dbReference type="GO" id="GO:0005524">
    <property type="term" value="F:ATP binding"/>
    <property type="evidence" value="ECO:0007669"/>
    <property type="project" value="UniProtKB-UniRule"/>
</dbReference>
<dbReference type="PROSITE" id="PS50290">
    <property type="entry name" value="PI3_4_KINASE_3"/>
    <property type="match status" value="1"/>
</dbReference>
<dbReference type="EC" id="2.7.1.67" evidence="9"/>